<name>A0AAJ0D5G1_9PEZI</name>
<accession>A0AAJ0D5G1</accession>
<reference evidence="1" key="1">
    <citation type="submission" date="2023-04" db="EMBL/GenBank/DDBJ databases">
        <title>Black Yeasts Isolated from many extreme environments.</title>
        <authorList>
            <person name="Coleine C."/>
            <person name="Stajich J.E."/>
            <person name="Selbmann L."/>
        </authorList>
    </citation>
    <scope>NUCLEOTIDE SEQUENCE</scope>
    <source>
        <strain evidence="1">CCFEE 5312</strain>
    </source>
</reference>
<keyword evidence="2" id="KW-1185">Reference proteome</keyword>
<evidence type="ECO:0000313" key="2">
    <source>
        <dbReference type="Proteomes" id="UP001271007"/>
    </source>
</evidence>
<dbReference type="AlphaFoldDB" id="A0AAJ0D5G1"/>
<comment type="caution">
    <text evidence="1">The sequence shown here is derived from an EMBL/GenBank/DDBJ whole genome shotgun (WGS) entry which is preliminary data.</text>
</comment>
<organism evidence="1 2">
    <name type="scientific">Extremus antarcticus</name>
    <dbReference type="NCBI Taxonomy" id="702011"/>
    <lineage>
        <taxon>Eukaryota</taxon>
        <taxon>Fungi</taxon>
        <taxon>Dikarya</taxon>
        <taxon>Ascomycota</taxon>
        <taxon>Pezizomycotina</taxon>
        <taxon>Dothideomycetes</taxon>
        <taxon>Dothideomycetidae</taxon>
        <taxon>Mycosphaerellales</taxon>
        <taxon>Extremaceae</taxon>
        <taxon>Extremus</taxon>
    </lineage>
</organism>
<proteinExistence type="predicted"/>
<gene>
    <name evidence="1" type="ORF">LTR09_012155</name>
</gene>
<dbReference type="Gene3D" id="3.40.50.150">
    <property type="entry name" value="Vaccinia Virus protein VP39"/>
    <property type="match status" value="1"/>
</dbReference>
<dbReference type="InterPro" id="IPR029063">
    <property type="entry name" value="SAM-dependent_MTases_sf"/>
</dbReference>
<dbReference type="EMBL" id="JAWDJX010000098">
    <property type="protein sequence ID" value="KAK3046339.1"/>
    <property type="molecule type" value="Genomic_DNA"/>
</dbReference>
<dbReference type="Proteomes" id="UP001271007">
    <property type="component" value="Unassembled WGS sequence"/>
</dbReference>
<evidence type="ECO:0000313" key="1">
    <source>
        <dbReference type="EMBL" id="KAK3046339.1"/>
    </source>
</evidence>
<dbReference type="PANTHER" id="PTHR43712:SF15">
    <property type="entry name" value="MONODICTYPHENONE CLUSTER TRANSCRIPTIONAL COACTIVATOR MDPA"/>
    <property type="match status" value="1"/>
</dbReference>
<protein>
    <submittedName>
        <fullName evidence="1">Uncharacterized protein</fullName>
    </submittedName>
</protein>
<dbReference type="PANTHER" id="PTHR43712">
    <property type="entry name" value="PUTATIVE (AFU_ORTHOLOGUE AFUA_4G14580)-RELATED"/>
    <property type="match status" value="1"/>
</dbReference>
<dbReference type="InterPro" id="IPR036390">
    <property type="entry name" value="WH_DNA-bd_sf"/>
</dbReference>
<dbReference type="SUPFAM" id="SSF46785">
    <property type="entry name" value="Winged helix' DNA-binding domain"/>
    <property type="match status" value="1"/>
</dbReference>
<sequence length="402" mass="43111">MAHALEPARFLQDLAINCQLLACVQLLCEFQVLACLPPHDAVACEDVAEIVGMPAVQLAAVVRMTASVGFLSMPRPGVVAHSPLSSQFAADVAVLDAFAFLADTLAPCAMRMAEATRRESGASPYGLVFGGTSDYSTEVQHRWRLQRQAVAHSQLTMGNNTDQDTQRSHLLASLDWTILGAATVVDVEGPSIALAVALASDHAALSVIVQTADDMSETVPPHLATRIQLQKRPSERQPMEDASVYVVHLASPSLTQPERSTLLDAVAHNLAIHMPILRHNPLARVVLLARVLPEVAAPPKANNNNATNESNTLMPPQCLALYRNLVLHQLTQGRDHERADVLECVRRTSDGQGFLVVTNEIYGSNSAGMMAFEIQYLASSIGHLGFPSSSAPNGGETSQVES</sequence>